<proteinExistence type="predicted"/>
<dbReference type="AlphaFoldDB" id="A0A2N1IRS9"/>
<gene>
    <name evidence="1" type="ORF">CXB65_15510</name>
</gene>
<reference evidence="1 2" key="1">
    <citation type="submission" date="2017-12" db="EMBL/GenBank/DDBJ databases">
        <title>Isolation and characterization of an aerobic denitrifying Pseudomonas monteilii CY06 from aquaculture ponds.</title>
        <authorList>
            <person name="Ma Q."/>
            <person name="Cai Y."/>
            <person name="He Z."/>
        </authorList>
    </citation>
    <scope>NUCLEOTIDE SEQUENCE [LARGE SCALE GENOMIC DNA]</scope>
    <source>
        <strain evidence="1 2">CY06</strain>
    </source>
</reference>
<organism evidence="1 2">
    <name type="scientific">Pseudomonas monteilii</name>
    <dbReference type="NCBI Taxonomy" id="76759"/>
    <lineage>
        <taxon>Bacteria</taxon>
        <taxon>Pseudomonadati</taxon>
        <taxon>Pseudomonadota</taxon>
        <taxon>Gammaproteobacteria</taxon>
        <taxon>Pseudomonadales</taxon>
        <taxon>Pseudomonadaceae</taxon>
        <taxon>Pseudomonas</taxon>
    </lineage>
</organism>
<evidence type="ECO:0000313" key="1">
    <source>
        <dbReference type="EMBL" id="PKI22272.1"/>
    </source>
</evidence>
<dbReference type="EMBL" id="PJCG01000022">
    <property type="protein sequence ID" value="PKI22272.1"/>
    <property type="molecule type" value="Genomic_DNA"/>
</dbReference>
<accession>A0A2N1IRS9</accession>
<dbReference type="Proteomes" id="UP000233399">
    <property type="component" value="Unassembled WGS sequence"/>
</dbReference>
<evidence type="ECO:0000313" key="2">
    <source>
        <dbReference type="Proteomes" id="UP000233399"/>
    </source>
</evidence>
<sequence length="119" mass="13459">MTITTVELVVLSCFVLATLSLLVLVYLSYRYLELIETMLSNSSFVTGNKNLYSRAGLIGRVMRICTVSILLTMPKVFVYRGLVDSREVDRFPMAMRCLLVVLWNLMLASFLIFACMSGK</sequence>
<protein>
    <submittedName>
        <fullName evidence="1">Uncharacterized protein</fullName>
    </submittedName>
</protein>
<name>A0A2N1IRS9_9PSED</name>
<comment type="caution">
    <text evidence="1">The sequence shown here is derived from an EMBL/GenBank/DDBJ whole genome shotgun (WGS) entry which is preliminary data.</text>
</comment>